<evidence type="ECO:0000256" key="7">
    <source>
        <dbReference type="SAM" id="SignalP"/>
    </source>
</evidence>
<reference evidence="8 9" key="1">
    <citation type="submission" date="2024-01" db="EMBL/GenBank/DDBJ databases">
        <title>Genomic analysis and antimicrobial resistance profiles of Trueperella pyogenes isolated from domestic and wild animals.</title>
        <authorList>
            <person name="Magossi G."/>
            <person name="Gzyl K.E."/>
            <person name="Holman D.B."/>
            <person name="Amat S."/>
        </authorList>
    </citation>
    <scope>NUCLEOTIDE SEQUENCE [LARGE SCALE GENOMIC DNA]</scope>
    <source>
        <strain evidence="8 9">1494</strain>
    </source>
</reference>
<feature type="signal peptide" evidence="7">
    <location>
        <begin position="1"/>
        <end position="34"/>
    </location>
</feature>
<dbReference type="InterPro" id="IPR025875">
    <property type="entry name" value="Leu-rich_rpt_4"/>
</dbReference>
<keyword evidence="3" id="KW-0677">Repeat</keyword>
<keyword evidence="9" id="KW-1185">Reference proteome</keyword>
<dbReference type="InterPro" id="IPR001611">
    <property type="entry name" value="Leu-rich_rpt"/>
</dbReference>
<feature type="compositionally biased region" description="Basic and acidic residues" evidence="5">
    <location>
        <begin position="63"/>
        <end position="77"/>
    </location>
</feature>
<evidence type="ECO:0000256" key="2">
    <source>
        <dbReference type="ARBA" id="ARBA00022729"/>
    </source>
</evidence>
<protein>
    <submittedName>
        <fullName evidence="8">Leucine-rich repeat domain-containing protein</fullName>
    </submittedName>
</protein>
<dbReference type="SUPFAM" id="SSF52058">
    <property type="entry name" value="L domain-like"/>
    <property type="match status" value="1"/>
</dbReference>
<dbReference type="PANTHER" id="PTHR46652:SF3">
    <property type="entry name" value="LEUCINE-RICH REPEAT-CONTAINING PROTEIN 9"/>
    <property type="match status" value="1"/>
</dbReference>
<dbReference type="SMART" id="SM00365">
    <property type="entry name" value="LRR_SD22"/>
    <property type="match status" value="7"/>
</dbReference>
<dbReference type="InterPro" id="IPR013519">
    <property type="entry name" value="Int_alpha_beta-p"/>
</dbReference>
<dbReference type="Pfam" id="PF01839">
    <property type="entry name" value="FG-GAP"/>
    <property type="match status" value="1"/>
</dbReference>
<dbReference type="PANTHER" id="PTHR46652">
    <property type="entry name" value="LEUCINE-RICH REPEAT AND IQ DOMAIN-CONTAINING PROTEIN 1-RELATED"/>
    <property type="match status" value="1"/>
</dbReference>
<dbReference type="Gene3D" id="2.130.10.130">
    <property type="entry name" value="Integrin alpha, N-terminal"/>
    <property type="match status" value="3"/>
</dbReference>
<dbReference type="InterPro" id="IPR050836">
    <property type="entry name" value="SDS22/Internalin_LRR"/>
</dbReference>
<dbReference type="Proteomes" id="UP001555100">
    <property type="component" value="Unassembled WGS sequence"/>
</dbReference>
<dbReference type="PROSITE" id="PS51470">
    <property type="entry name" value="FG_GAP"/>
    <property type="match status" value="2"/>
</dbReference>
<keyword evidence="1" id="KW-0433">Leucine-rich repeat</keyword>
<feature type="compositionally biased region" description="Pro residues" evidence="5">
    <location>
        <begin position="80"/>
        <end position="95"/>
    </location>
</feature>
<keyword evidence="6" id="KW-0812">Transmembrane</keyword>
<dbReference type="EMBL" id="JBAGNM010000003">
    <property type="protein sequence ID" value="MEW6954222.1"/>
    <property type="molecule type" value="Genomic_DNA"/>
</dbReference>
<evidence type="ECO:0000313" key="8">
    <source>
        <dbReference type="EMBL" id="MEW6954222.1"/>
    </source>
</evidence>
<comment type="caution">
    <text evidence="8">The sequence shown here is derived from an EMBL/GenBank/DDBJ whole genome shotgun (WGS) entry which is preliminary data.</text>
</comment>
<evidence type="ECO:0000256" key="6">
    <source>
        <dbReference type="SAM" id="Phobius"/>
    </source>
</evidence>
<dbReference type="SMART" id="SM00191">
    <property type="entry name" value="Int_alpha"/>
    <property type="match status" value="5"/>
</dbReference>
<dbReference type="RefSeq" id="WP_367245880.1">
    <property type="nucleotide sequence ID" value="NZ_JBAGNM010000003.1"/>
</dbReference>
<feature type="chain" id="PRO_5047183400" evidence="7">
    <location>
        <begin position="35"/>
        <end position="937"/>
    </location>
</feature>
<dbReference type="Pfam" id="PF13855">
    <property type="entry name" value="LRR_8"/>
    <property type="match status" value="1"/>
</dbReference>
<feature type="region of interest" description="Disordered" evidence="5">
    <location>
        <begin position="49"/>
        <end position="125"/>
    </location>
</feature>
<sequence length="937" mass="96026">MNNTTRPGRRRATLALLSVAAVAVVNTITPFAVADSNSDLVEQLLGERFGDDFDRGPSTPGKNRGDNSDRGKDKAEKPAAPAPKPAAPAPKPAAPTPKRDQRQPFPAPPTEKVDQTKSPIKDSGLRSCIRLVPEQRIGGTGEVTAEHVANITRLSCVGRDITDLAGLEGAKNLRELDLTQTKVSDLSPLAALPNLEVLRLDKTQVKDLSKLGAPAKLTKLYLANNGLTSLAGLKPQPKLTELSLLNNALSDITEVSGLPALEELNITGNSITSIKPLAKLTKMRELRASKNKISDLSPLSGLKNLSILELGTNQISDVATLATLPNLGALSVRDNKITDLSVLTALKKLYRLDVSNNPDSNNPALKKIAFVAAPAGFDPSQGIGLINVGAPKTPSPNSPDASAPAPQAPSGALEHWYGQLQSATGASIAPQSCDFTGDGKPDVVVGAWKTNNLTGMAYVIPNGTPSGDLDAQTGVTRIFGAEKAGMAGFNVNCLGDVNGDGRADIGISNHNVNRGYVVFGSATPADIHLDNLDGRGYAITAGTADKIGTGWQIAPMGDLNGDKLADIAVVSQGGGPAKRGEVVVLPGKKTTSDIAISDPSALLRIHGNGNSPVFSVAKVGDMNGDGVRDIAVGGYYGTVAGALKPATGVAWIISGKARGTIDVTKKFDGFQINGPLRGGDRLGMSFANLGDMNGDGYDDVAIGASPSKGTGSVAVVLGSSRFNAVSIDPAAQFPVSDADGARGWWITDSNAGKGLGYSVAAVPATGKRSGTLVMGDSDTARAIAIDTSALTAKNANGGLVDLSNVASSLKVEIDSAGDRLGRSVGVIDGFGSHAGPLMLAGADRANLVQGRGSVILAALPKTHAISPTDKADTPAPADTAKGSDQKADKSPATAKVQATANKGENLAFTGASVALLGGIGLLVLGAGVLLRRLLKNS</sequence>
<gene>
    <name evidence="8" type="ORF">V3M73_04200</name>
</gene>
<keyword evidence="6" id="KW-0472">Membrane</keyword>
<accession>A0ABV3NAI2</accession>
<dbReference type="InterPro" id="IPR032675">
    <property type="entry name" value="LRR_dom_sf"/>
</dbReference>
<evidence type="ECO:0000256" key="5">
    <source>
        <dbReference type="SAM" id="MobiDB-lite"/>
    </source>
</evidence>
<feature type="compositionally biased region" description="Basic and acidic residues" evidence="5">
    <location>
        <begin position="111"/>
        <end position="124"/>
    </location>
</feature>
<feature type="region of interest" description="Disordered" evidence="5">
    <location>
        <begin position="865"/>
        <end position="896"/>
    </location>
</feature>
<dbReference type="PROSITE" id="PS51450">
    <property type="entry name" value="LRR"/>
    <property type="match status" value="7"/>
</dbReference>
<dbReference type="InterPro" id="IPR028994">
    <property type="entry name" value="Integrin_alpha_N"/>
</dbReference>
<dbReference type="Pfam" id="PF12799">
    <property type="entry name" value="LRR_4"/>
    <property type="match status" value="2"/>
</dbReference>
<dbReference type="InterPro" id="IPR000413">
    <property type="entry name" value="Integrin_alpha"/>
</dbReference>
<evidence type="ECO:0000256" key="4">
    <source>
        <dbReference type="ARBA" id="ARBA00023180"/>
    </source>
</evidence>
<dbReference type="SMART" id="SM00364">
    <property type="entry name" value="LRR_BAC"/>
    <property type="match status" value="5"/>
</dbReference>
<keyword evidence="6" id="KW-1133">Transmembrane helix</keyword>
<feature type="compositionally biased region" description="Low complexity" evidence="5">
    <location>
        <begin position="398"/>
        <end position="410"/>
    </location>
</feature>
<feature type="transmembrane region" description="Helical" evidence="6">
    <location>
        <begin position="906"/>
        <end position="930"/>
    </location>
</feature>
<evidence type="ECO:0000256" key="3">
    <source>
        <dbReference type="ARBA" id="ARBA00022737"/>
    </source>
</evidence>
<proteinExistence type="predicted"/>
<dbReference type="SUPFAM" id="SSF69318">
    <property type="entry name" value="Integrin alpha N-terminal domain"/>
    <property type="match status" value="1"/>
</dbReference>
<dbReference type="PRINTS" id="PR01185">
    <property type="entry name" value="INTEGRINA"/>
</dbReference>
<feature type="region of interest" description="Disordered" evidence="5">
    <location>
        <begin position="389"/>
        <end position="410"/>
    </location>
</feature>
<name>A0ABV3NAI2_9ACTO</name>
<evidence type="ECO:0000256" key="1">
    <source>
        <dbReference type="ARBA" id="ARBA00022614"/>
    </source>
</evidence>
<keyword evidence="2 7" id="KW-0732">Signal</keyword>
<evidence type="ECO:0000313" key="9">
    <source>
        <dbReference type="Proteomes" id="UP001555100"/>
    </source>
</evidence>
<dbReference type="InterPro" id="IPR013517">
    <property type="entry name" value="FG-GAP"/>
</dbReference>
<dbReference type="Gene3D" id="3.80.10.10">
    <property type="entry name" value="Ribonuclease Inhibitor"/>
    <property type="match status" value="1"/>
</dbReference>
<keyword evidence="4" id="KW-0325">Glycoprotein</keyword>
<organism evidence="8 9">
    <name type="scientific">Trueperella pyogenes</name>
    <dbReference type="NCBI Taxonomy" id="1661"/>
    <lineage>
        <taxon>Bacteria</taxon>
        <taxon>Bacillati</taxon>
        <taxon>Actinomycetota</taxon>
        <taxon>Actinomycetes</taxon>
        <taxon>Actinomycetales</taxon>
        <taxon>Actinomycetaceae</taxon>
        <taxon>Trueperella</taxon>
    </lineage>
</organism>